<evidence type="ECO:0000313" key="20">
    <source>
        <dbReference type="EMBL" id="SVB51564.1"/>
    </source>
</evidence>
<dbReference type="Gene3D" id="1.10.760.10">
    <property type="entry name" value="Cytochrome c-like domain"/>
    <property type="match status" value="1"/>
</dbReference>
<keyword evidence="13" id="KW-0186">Copper</keyword>
<comment type="similarity">
    <text evidence="2">Belongs to the cytochrome c oxidase subunit 2 family.</text>
</comment>
<dbReference type="InterPro" id="IPR036257">
    <property type="entry name" value="Cyt_c_oxidase_su2_TM_sf"/>
</dbReference>
<dbReference type="Pfam" id="PF00116">
    <property type="entry name" value="COX2"/>
    <property type="match status" value="1"/>
</dbReference>
<protein>
    <recommendedName>
        <fullName evidence="3">cytochrome-c oxidase</fullName>
        <ecNumber evidence="3">7.1.1.9</ecNumber>
    </recommendedName>
    <alternativeName>
        <fullName evidence="15">Cytochrome c oxidase polypeptide II</fullName>
    </alternativeName>
</protein>
<evidence type="ECO:0000256" key="7">
    <source>
        <dbReference type="ARBA" id="ARBA00022692"/>
    </source>
</evidence>
<feature type="transmembrane region" description="Helical" evidence="16">
    <location>
        <begin position="20"/>
        <end position="45"/>
    </location>
</feature>
<dbReference type="GO" id="GO:0004129">
    <property type="term" value="F:cytochrome-c oxidase activity"/>
    <property type="evidence" value="ECO:0007669"/>
    <property type="project" value="UniProtKB-EC"/>
</dbReference>
<sequence length="312" mass="35227">MSDFPLFPAQASTIAWQVDALYGFLVVLTVVFCALVFGMVTIFAIKYRRRSDDEQPEQNHGNLALELSWTIIPLFIGLFVFLLGADVFFRLQRAPADPLEIYAVGKQWMWKIQHESGKREINTLHVPKGQPVRVTMTSEDVLHDFFIPAFRVKNDVIPGRYTTLWFEATQLGEFHLFCAEYCGTQHSGMIGKVIVMDPTDYHDWLMGASASGETMVEAGQRQFQELGCETCHKSTSSGRGPSLIGVYDKPVQLKNGQEVTVDVDYIRESILQPRAKMVDGYEPIMPIFEGQISEQSLLQIVTYIKSLTESAE</sequence>
<name>A0A382EN61_9ZZZZ</name>
<dbReference type="Pfam" id="PF00034">
    <property type="entry name" value="Cytochrom_C"/>
    <property type="match status" value="1"/>
</dbReference>
<dbReference type="PROSITE" id="PS50857">
    <property type="entry name" value="COX2_CUA"/>
    <property type="match status" value="1"/>
</dbReference>
<evidence type="ECO:0000256" key="4">
    <source>
        <dbReference type="ARBA" id="ARBA00022448"/>
    </source>
</evidence>
<dbReference type="SUPFAM" id="SSF81464">
    <property type="entry name" value="Cytochrome c oxidase subunit II-like, transmembrane region"/>
    <property type="match status" value="1"/>
</dbReference>
<evidence type="ECO:0000256" key="10">
    <source>
        <dbReference type="ARBA" id="ARBA00022982"/>
    </source>
</evidence>
<evidence type="ECO:0000256" key="1">
    <source>
        <dbReference type="ARBA" id="ARBA00004141"/>
    </source>
</evidence>
<dbReference type="InterPro" id="IPR036909">
    <property type="entry name" value="Cyt_c-like_dom_sf"/>
</dbReference>
<feature type="transmembrane region" description="Helical" evidence="16">
    <location>
        <begin position="66"/>
        <end position="89"/>
    </location>
</feature>
<evidence type="ECO:0000256" key="9">
    <source>
        <dbReference type="ARBA" id="ARBA00022967"/>
    </source>
</evidence>
<evidence type="ECO:0000256" key="2">
    <source>
        <dbReference type="ARBA" id="ARBA00007866"/>
    </source>
</evidence>
<reference evidence="20" key="1">
    <citation type="submission" date="2018-05" db="EMBL/GenBank/DDBJ databases">
        <authorList>
            <person name="Lanie J.A."/>
            <person name="Ng W.-L."/>
            <person name="Kazmierczak K.M."/>
            <person name="Andrzejewski T.M."/>
            <person name="Davidsen T.M."/>
            <person name="Wayne K.J."/>
            <person name="Tettelin H."/>
            <person name="Glass J.I."/>
            <person name="Rusch D."/>
            <person name="Podicherti R."/>
            <person name="Tsui H.-C.T."/>
            <person name="Winkler M.E."/>
        </authorList>
    </citation>
    <scope>NUCLEOTIDE SEQUENCE</scope>
</reference>
<evidence type="ECO:0000256" key="5">
    <source>
        <dbReference type="ARBA" id="ARBA00022617"/>
    </source>
</evidence>
<evidence type="ECO:0000256" key="8">
    <source>
        <dbReference type="ARBA" id="ARBA00022723"/>
    </source>
</evidence>
<feature type="domain" description="Cytochrome oxidase subunit II copper A binding" evidence="17">
    <location>
        <begin position="96"/>
        <end position="207"/>
    </location>
</feature>
<dbReference type="NCBIfam" id="TIGR02866">
    <property type="entry name" value="CoxB"/>
    <property type="match status" value="1"/>
</dbReference>
<dbReference type="PROSITE" id="PS51007">
    <property type="entry name" value="CYTC"/>
    <property type="match status" value="1"/>
</dbReference>
<dbReference type="PROSITE" id="PS00078">
    <property type="entry name" value="COX2"/>
    <property type="match status" value="1"/>
</dbReference>
<keyword evidence="14 16" id="KW-0472">Membrane</keyword>
<evidence type="ECO:0000256" key="3">
    <source>
        <dbReference type="ARBA" id="ARBA00012949"/>
    </source>
</evidence>
<evidence type="ECO:0000256" key="14">
    <source>
        <dbReference type="ARBA" id="ARBA00023136"/>
    </source>
</evidence>
<dbReference type="InterPro" id="IPR014222">
    <property type="entry name" value="Cyt_c_oxidase_su2"/>
</dbReference>
<dbReference type="EC" id="7.1.1.9" evidence="3"/>
<dbReference type="PANTHER" id="PTHR22888">
    <property type="entry name" value="CYTOCHROME C OXIDASE, SUBUNIT II"/>
    <property type="match status" value="1"/>
</dbReference>
<evidence type="ECO:0000256" key="15">
    <source>
        <dbReference type="ARBA" id="ARBA00031389"/>
    </source>
</evidence>
<evidence type="ECO:0000259" key="18">
    <source>
        <dbReference type="PROSITE" id="PS50999"/>
    </source>
</evidence>
<dbReference type="SUPFAM" id="SSF49503">
    <property type="entry name" value="Cupredoxins"/>
    <property type="match status" value="1"/>
</dbReference>
<evidence type="ECO:0000259" key="17">
    <source>
        <dbReference type="PROSITE" id="PS50857"/>
    </source>
</evidence>
<dbReference type="GO" id="GO:0016491">
    <property type="term" value="F:oxidoreductase activity"/>
    <property type="evidence" value="ECO:0007669"/>
    <property type="project" value="InterPro"/>
</dbReference>
<dbReference type="InterPro" id="IPR011759">
    <property type="entry name" value="Cyt_c_oxidase_su2_TM_dom"/>
</dbReference>
<keyword evidence="12" id="KW-0408">Iron</keyword>
<evidence type="ECO:0000256" key="6">
    <source>
        <dbReference type="ARBA" id="ARBA00022660"/>
    </source>
</evidence>
<dbReference type="Gene3D" id="2.60.40.420">
    <property type="entry name" value="Cupredoxins - blue copper proteins"/>
    <property type="match status" value="1"/>
</dbReference>
<dbReference type="GO" id="GO:0042773">
    <property type="term" value="P:ATP synthesis coupled electron transport"/>
    <property type="evidence" value="ECO:0007669"/>
    <property type="project" value="TreeGrafter"/>
</dbReference>
<keyword evidence="4" id="KW-0813">Transport</keyword>
<dbReference type="InterPro" id="IPR001505">
    <property type="entry name" value="Copper_CuA"/>
</dbReference>
<dbReference type="AlphaFoldDB" id="A0A382EN61"/>
<keyword evidence="9" id="KW-1278">Translocase</keyword>
<dbReference type="Gene3D" id="1.10.287.90">
    <property type="match status" value="1"/>
</dbReference>
<dbReference type="SUPFAM" id="SSF46626">
    <property type="entry name" value="Cytochrome c"/>
    <property type="match status" value="1"/>
</dbReference>
<evidence type="ECO:0000256" key="12">
    <source>
        <dbReference type="ARBA" id="ARBA00023004"/>
    </source>
</evidence>
<evidence type="ECO:0000259" key="19">
    <source>
        <dbReference type="PROSITE" id="PS51007"/>
    </source>
</evidence>
<keyword evidence="6" id="KW-0679">Respiratory chain</keyword>
<dbReference type="PROSITE" id="PS50999">
    <property type="entry name" value="COX2_TM"/>
    <property type="match status" value="1"/>
</dbReference>
<dbReference type="InterPro" id="IPR009056">
    <property type="entry name" value="Cyt_c-like_dom"/>
</dbReference>
<dbReference type="Pfam" id="PF02790">
    <property type="entry name" value="COX2_TM"/>
    <property type="match status" value="1"/>
</dbReference>
<evidence type="ECO:0000256" key="16">
    <source>
        <dbReference type="SAM" id="Phobius"/>
    </source>
</evidence>
<feature type="domain" description="Cytochrome oxidase subunit II transmembrane region profile" evidence="18">
    <location>
        <begin position="1"/>
        <end position="95"/>
    </location>
</feature>
<evidence type="ECO:0000256" key="11">
    <source>
        <dbReference type="ARBA" id="ARBA00022989"/>
    </source>
</evidence>
<organism evidence="20">
    <name type="scientific">marine metagenome</name>
    <dbReference type="NCBI Taxonomy" id="408172"/>
    <lineage>
        <taxon>unclassified sequences</taxon>
        <taxon>metagenomes</taxon>
        <taxon>ecological metagenomes</taxon>
    </lineage>
</organism>
<dbReference type="PANTHER" id="PTHR22888:SF9">
    <property type="entry name" value="CYTOCHROME C OXIDASE SUBUNIT 2"/>
    <property type="match status" value="1"/>
</dbReference>
<keyword evidence="11 16" id="KW-1133">Transmembrane helix</keyword>
<comment type="subcellular location">
    <subcellularLocation>
        <location evidence="1">Membrane</location>
        <topology evidence="1">Multi-pass membrane protein</topology>
    </subcellularLocation>
</comment>
<dbReference type="InterPro" id="IPR008972">
    <property type="entry name" value="Cupredoxin"/>
</dbReference>
<dbReference type="GO" id="GO:0016020">
    <property type="term" value="C:membrane"/>
    <property type="evidence" value="ECO:0007669"/>
    <property type="project" value="UniProtKB-SubCell"/>
</dbReference>
<dbReference type="GO" id="GO:0005507">
    <property type="term" value="F:copper ion binding"/>
    <property type="evidence" value="ECO:0007669"/>
    <property type="project" value="InterPro"/>
</dbReference>
<proteinExistence type="inferred from homology"/>
<evidence type="ECO:0000256" key="13">
    <source>
        <dbReference type="ARBA" id="ARBA00023008"/>
    </source>
</evidence>
<keyword evidence="8" id="KW-0479">Metal-binding</keyword>
<gene>
    <name evidence="20" type="ORF">METZ01_LOCUS204418</name>
</gene>
<dbReference type="EMBL" id="UINC01045153">
    <property type="protein sequence ID" value="SVB51564.1"/>
    <property type="molecule type" value="Genomic_DNA"/>
</dbReference>
<dbReference type="InterPro" id="IPR045187">
    <property type="entry name" value="CcO_II"/>
</dbReference>
<accession>A0A382EN61</accession>
<keyword evidence="7 16" id="KW-0812">Transmembrane</keyword>
<dbReference type="CDD" id="cd13915">
    <property type="entry name" value="CuRO_HCO_II_like_2"/>
    <property type="match status" value="1"/>
</dbReference>
<keyword evidence="5" id="KW-0349">Heme</keyword>
<feature type="domain" description="Cytochrome c" evidence="19">
    <location>
        <begin position="214"/>
        <end position="308"/>
    </location>
</feature>
<keyword evidence="10" id="KW-0249">Electron transport</keyword>
<dbReference type="GO" id="GO:0020037">
    <property type="term" value="F:heme binding"/>
    <property type="evidence" value="ECO:0007669"/>
    <property type="project" value="InterPro"/>
</dbReference>
<dbReference type="InterPro" id="IPR002429">
    <property type="entry name" value="CcO_II-like_C"/>
</dbReference>